<dbReference type="Proteomes" id="UP000199199">
    <property type="component" value="Unassembled WGS sequence"/>
</dbReference>
<keyword evidence="4 7" id="KW-0812">Transmembrane</keyword>
<dbReference type="PANTHER" id="PTHR39087:SF2">
    <property type="entry name" value="UPF0104 MEMBRANE PROTEIN MJ1595"/>
    <property type="match status" value="1"/>
</dbReference>
<feature type="transmembrane region" description="Helical" evidence="7">
    <location>
        <begin position="216"/>
        <end position="238"/>
    </location>
</feature>
<dbReference type="InterPro" id="IPR022791">
    <property type="entry name" value="L-PG_synthase/AglD"/>
</dbReference>
<sequence>MTESSKAIVDRGWTVVRDHGVWLTALLSVVVFFALAAYADIDSVTSALAAVDWSTFAIVIGLTTVGYGFRFAKWHYYLRRLDVNVPLEASAITFFSGLMMVVTPGKAGEVWKAWFLRDTRDVPASKTTSVVGAERITDLIALSALAALGVLVYSRSTFAVIALFGSLMVGIGLLQWRRGCLALLGRLESAPVVGEYAAELEQFYESAYSLFQFRPLVVSTLLSLVAWGLEGVAFWLVLAGFGVDAGVVIGLFVFGFGSVVGAVSMLPGGLAATEASMVGVLLSIGYPETVAAAATIVIRVGTLWYAAALGTAAFLTYKGTR</sequence>
<dbReference type="RefSeq" id="WP_092906959.1">
    <property type="nucleotide sequence ID" value="NZ_FOZS01000004.1"/>
</dbReference>
<gene>
    <name evidence="8" type="ORF">SAMN04488556_3808</name>
</gene>
<keyword evidence="5 7" id="KW-1133">Transmembrane helix</keyword>
<evidence type="ECO:0000256" key="4">
    <source>
        <dbReference type="ARBA" id="ARBA00022692"/>
    </source>
</evidence>
<dbReference type="NCBIfam" id="TIGR00374">
    <property type="entry name" value="flippase-like domain"/>
    <property type="match status" value="1"/>
</dbReference>
<feature type="transmembrane region" description="Helical" evidence="7">
    <location>
        <begin position="245"/>
        <end position="270"/>
    </location>
</feature>
<feature type="transmembrane region" description="Helical" evidence="7">
    <location>
        <begin position="81"/>
        <end position="102"/>
    </location>
</feature>
<protein>
    <recommendedName>
        <fullName evidence="10">Lysylphosphatidylglycerol synthase TM region</fullName>
    </recommendedName>
</protein>
<feature type="transmembrane region" description="Helical" evidence="7">
    <location>
        <begin position="158"/>
        <end position="176"/>
    </location>
</feature>
<comment type="subcellular location">
    <subcellularLocation>
        <location evidence="1">Cell membrane</location>
        <topology evidence="1">Multi-pass membrane protein</topology>
    </subcellularLocation>
</comment>
<evidence type="ECO:0000256" key="5">
    <source>
        <dbReference type="ARBA" id="ARBA00022989"/>
    </source>
</evidence>
<keyword evidence="3" id="KW-1003">Cell membrane</keyword>
<feature type="transmembrane region" description="Helical" evidence="7">
    <location>
        <begin position="290"/>
        <end position="317"/>
    </location>
</feature>
<feature type="transmembrane region" description="Helical" evidence="7">
    <location>
        <begin position="136"/>
        <end position="153"/>
    </location>
</feature>
<dbReference type="AlphaFoldDB" id="A0A1I6UF12"/>
<dbReference type="Pfam" id="PF03706">
    <property type="entry name" value="LPG_synthase_TM"/>
    <property type="match status" value="1"/>
</dbReference>
<evidence type="ECO:0008006" key="10">
    <source>
        <dbReference type="Google" id="ProtNLM"/>
    </source>
</evidence>
<evidence type="ECO:0000256" key="1">
    <source>
        <dbReference type="ARBA" id="ARBA00004651"/>
    </source>
</evidence>
<comment type="similarity">
    <text evidence="2">Belongs to the UPF0104 family.</text>
</comment>
<accession>A0A1I6UF12</accession>
<evidence type="ECO:0000256" key="6">
    <source>
        <dbReference type="ARBA" id="ARBA00023136"/>
    </source>
</evidence>
<evidence type="ECO:0000313" key="8">
    <source>
        <dbReference type="EMBL" id="SFS99984.1"/>
    </source>
</evidence>
<organism evidence="8 9">
    <name type="scientific">Halostagnicola kamekurae</name>
    <dbReference type="NCBI Taxonomy" id="619731"/>
    <lineage>
        <taxon>Archaea</taxon>
        <taxon>Methanobacteriati</taxon>
        <taxon>Methanobacteriota</taxon>
        <taxon>Stenosarchaea group</taxon>
        <taxon>Halobacteria</taxon>
        <taxon>Halobacteriales</taxon>
        <taxon>Natrialbaceae</taxon>
        <taxon>Halostagnicola</taxon>
    </lineage>
</organism>
<dbReference type="GO" id="GO:0005886">
    <property type="term" value="C:plasma membrane"/>
    <property type="evidence" value="ECO:0007669"/>
    <property type="project" value="UniProtKB-SubCell"/>
</dbReference>
<dbReference type="EMBL" id="FOZS01000004">
    <property type="protein sequence ID" value="SFS99984.1"/>
    <property type="molecule type" value="Genomic_DNA"/>
</dbReference>
<evidence type="ECO:0000256" key="3">
    <source>
        <dbReference type="ARBA" id="ARBA00022475"/>
    </source>
</evidence>
<proteinExistence type="inferred from homology"/>
<keyword evidence="6 7" id="KW-0472">Membrane</keyword>
<name>A0A1I6UF12_9EURY</name>
<reference evidence="9" key="1">
    <citation type="submission" date="2016-10" db="EMBL/GenBank/DDBJ databases">
        <authorList>
            <person name="Varghese N."/>
            <person name="Submissions S."/>
        </authorList>
    </citation>
    <scope>NUCLEOTIDE SEQUENCE [LARGE SCALE GENOMIC DNA]</scope>
    <source>
        <strain evidence="9">DSM 22427</strain>
    </source>
</reference>
<dbReference type="PANTHER" id="PTHR39087">
    <property type="entry name" value="UPF0104 MEMBRANE PROTEIN MJ1595"/>
    <property type="match status" value="1"/>
</dbReference>
<dbReference type="OrthoDB" id="107034at2157"/>
<evidence type="ECO:0000256" key="2">
    <source>
        <dbReference type="ARBA" id="ARBA00011061"/>
    </source>
</evidence>
<evidence type="ECO:0000313" key="9">
    <source>
        <dbReference type="Proteomes" id="UP000199199"/>
    </source>
</evidence>
<feature type="transmembrane region" description="Helical" evidence="7">
    <location>
        <begin position="47"/>
        <end position="69"/>
    </location>
</feature>
<evidence type="ECO:0000256" key="7">
    <source>
        <dbReference type="SAM" id="Phobius"/>
    </source>
</evidence>
<keyword evidence="9" id="KW-1185">Reference proteome</keyword>
<feature type="transmembrane region" description="Helical" evidence="7">
    <location>
        <begin position="21"/>
        <end position="41"/>
    </location>
</feature>